<accession>A0AAD8APR6</accession>
<keyword evidence="2" id="KW-1003">Cell membrane</keyword>
<evidence type="ECO:0000256" key="8">
    <source>
        <dbReference type="ARBA" id="ARBA00023224"/>
    </source>
</evidence>
<comment type="subcellular location">
    <subcellularLocation>
        <location evidence="1">Cell membrane</location>
        <topology evidence="1">Multi-pass membrane protein</topology>
    </subcellularLocation>
</comment>
<keyword evidence="3 9" id="KW-0812">Transmembrane</keyword>
<dbReference type="Proteomes" id="UP001233172">
    <property type="component" value="Unassembled WGS sequence"/>
</dbReference>
<dbReference type="GO" id="GO:0005886">
    <property type="term" value="C:plasma membrane"/>
    <property type="evidence" value="ECO:0007669"/>
    <property type="project" value="UniProtKB-SubCell"/>
</dbReference>
<keyword evidence="12" id="KW-1185">Reference proteome</keyword>
<keyword evidence="8" id="KW-0807">Transducer</keyword>
<evidence type="ECO:0000256" key="4">
    <source>
        <dbReference type="ARBA" id="ARBA00022989"/>
    </source>
</evidence>
<feature type="transmembrane region" description="Helical" evidence="9">
    <location>
        <begin position="154"/>
        <end position="174"/>
    </location>
</feature>
<evidence type="ECO:0000259" key="10">
    <source>
        <dbReference type="PROSITE" id="PS50262"/>
    </source>
</evidence>
<reference evidence="11" key="2">
    <citation type="submission" date="2023-04" db="EMBL/GenBank/DDBJ databases">
        <authorList>
            <person name="Bu L."/>
            <person name="Lu L."/>
            <person name="Laidemitt M.R."/>
            <person name="Zhang S.M."/>
            <person name="Mutuku M."/>
            <person name="Mkoji G."/>
            <person name="Steinauer M."/>
            <person name="Loker E.S."/>
        </authorList>
    </citation>
    <scope>NUCLEOTIDE SEQUENCE</scope>
    <source>
        <strain evidence="11">KasaAsao</strain>
        <tissue evidence="11">Whole Snail</tissue>
    </source>
</reference>
<keyword evidence="4 9" id="KW-1133">Transmembrane helix</keyword>
<reference evidence="11" key="1">
    <citation type="journal article" date="2023" name="PLoS Negl. Trop. Dis.">
        <title>A genome sequence for Biomphalaria pfeifferi, the major vector snail for the human-infecting parasite Schistosoma mansoni.</title>
        <authorList>
            <person name="Bu L."/>
            <person name="Lu L."/>
            <person name="Laidemitt M.R."/>
            <person name="Zhang S.M."/>
            <person name="Mutuku M."/>
            <person name="Mkoji G."/>
            <person name="Steinauer M."/>
            <person name="Loker E.S."/>
        </authorList>
    </citation>
    <scope>NUCLEOTIDE SEQUENCE</scope>
    <source>
        <strain evidence="11">KasaAsao</strain>
    </source>
</reference>
<protein>
    <submittedName>
        <fullName evidence="11">Beta-3 adrenergic receptor</fullName>
    </submittedName>
</protein>
<gene>
    <name evidence="11" type="ORF">Bpfe_030476</name>
</gene>
<dbReference type="AlphaFoldDB" id="A0AAD8APR6"/>
<keyword evidence="7 11" id="KW-0675">Receptor</keyword>
<dbReference type="InterPro" id="IPR000276">
    <property type="entry name" value="GPCR_Rhodpsn"/>
</dbReference>
<evidence type="ECO:0000313" key="12">
    <source>
        <dbReference type="Proteomes" id="UP001233172"/>
    </source>
</evidence>
<feature type="transmembrane region" description="Helical" evidence="9">
    <location>
        <begin position="208"/>
        <end position="229"/>
    </location>
</feature>
<feature type="domain" description="G-protein coupled receptors family 1 profile" evidence="10">
    <location>
        <begin position="49"/>
        <end position="362"/>
    </location>
</feature>
<dbReference type="Pfam" id="PF00001">
    <property type="entry name" value="7tm_1"/>
    <property type="match status" value="1"/>
</dbReference>
<feature type="transmembrane region" description="Helical" evidence="9">
    <location>
        <begin position="338"/>
        <end position="361"/>
    </location>
</feature>
<evidence type="ECO:0000313" key="11">
    <source>
        <dbReference type="EMBL" id="KAK0040093.1"/>
    </source>
</evidence>
<comment type="caution">
    <text evidence="11">The sequence shown here is derived from an EMBL/GenBank/DDBJ whole genome shotgun (WGS) entry which is preliminary data.</text>
</comment>
<dbReference type="SUPFAM" id="SSF81321">
    <property type="entry name" value="Family A G protein-coupled receptor-like"/>
    <property type="match status" value="1"/>
</dbReference>
<keyword evidence="6 9" id="KW-0472">Membrane</keyword>
<feature type="transmembrane region" description="Helical" evidence="9">
    <location>
        <begin position="79"/>
        <end position="101"/>
    </location>
</feature>
<dbReference type="PROSITE" id="PS50262">
    <property type="entry name" value="G_PROTEIN_RECEP_F1_2"/>
    <property type="match status" value="1"/>
</dbReference>
<dbReference type="PANTHER" id="PTHR24248">
    <property type="entry name" value="ADRENERGIC RECEPTOR-RELATED G-PROTEIN COUPLED RECEPTOR"/>
    <property type="match status" value="1"/>
</dbReference>
<evidence type="ECO:0000256" key="5">
    <source>
        <dbReference type="ARBA" id="ARBA00023040"/>
    </source>
</evidence>
<feature type="transmembrane region" description="Helical" evidence="9">
    <location>
        <begin position="311"/>
        <end position="332"/>
    </location>
</feature>
<keyword evidence="5" id="KW-0297">G-protein coupled receptor</keyword>
<evidence type="ECO:0000256" key="1">
    <source>
        <dbReference type="ARBA" id="ARBA00004651"/>
    </source>
</evidence>
<dbReference type="CDD" id="cd00637">
    <property type="entry name" value="7tm_classA_rhodopsin-like"/>
    <property type="match status" value="1"/>
</dbReference>
<dbReference type="Gene3D" id="1.20.1070.10">
    <property type="entry name" value="Rhodopsin 7-helix transmembrane proteins"/>
    <property type="match status" value="1"/>
</dbReference>
<name>A0AAD8APR6_BIOPF</name>
<evidence type="ECO:0000256" key="9">
    <source>
        <dbReference type="SAM" id="Phobius"/>
    </source>
</evidence>
<evidence type="ECO:0000256" key="7">
    <source>
        <dbReference type="ARBA" id="ARBA00023170"/>
    </source>
</evidence>
<dbReference type="EMBL" id="JASAOG010000353">
    <property type="protein sequence ID" value="KAK0040093.1"/>
    <property type="molecule type" value="Genomic_DNA"/>
</dbReference>
<dbReference type="PRINTS" id="PR00237">
    <property type="entry name" value="GPCRRHODOPSN"/>
</dbReference>
<feature type="transmembrane region" description="Helical" evidence="9">
    <location>
        <begin position="113"/>
        <end position="133"/>
    </location>
</feature>
<dbReference type="InterPro" id="IPR017452">
    <property type="entry name" value="GPCR_Rhodpsn_7TM"/>
</dbReference>
<proteinExistence type="predicted"/>
<dbReference type="GO" id="GO:0004930">
    <property type="term" value="F:G protein-coupled receptor activity"/>
    <property type="evidence" value="ECO:0007669"/>
    <property type="project" value="UniProtKB-KW"/>
</dbReference>
<evidence type="ECO:0000256" key="3">
    <source>
        <dbReference type="ARBA" id="ARBA00022692"/>
    </source>
</evidence>
<organism evidence="11 12">
    <name type="scientific">Biomphalaria pfeifferi</name>
    <name type="common">Bloodfluke planorb</name>
    <name type="synonym">Freshwater snail</name>
    <dbReference type="NCBI Taxonomy" id="112525"/>
    <lineage>
        <taxon>Eukaryota</taxon>
        <taxon>Metazoa</taxon>
        <taxon>Spiralia</taxon>
        <taxon>Lophotrochozoa</taxon>
        <taxon>Mollusca</taxon>
        <taxon>Gastropoda</taxon>
        <taxon>Heterobranchia</taxon>
        <taxon>Euthyneura</taxon>
        <taxon>Panpulmonata</taxon>
        <taxon>Hygrophila</taxon>
        <taxon>Lymnaeoidea</taxon>
        <taxon>Planorbidae</taxon>
        <taxon>Biomphalaria</taxon>
    </lineage>
</organism>
<evidence type="ECO:0000256" key="2">
    <source>
        <dbReference type="ARBA" id="ARBA00022475"/>
    </source>
</evidence>
<evidence type="ECO:0000256" key="6">
    <source>
        <dbReference type="ARBA" id="ARBA00023136"/>
    </source>
</evidence>
<sequence length="380" mass="42944">MWIDLQNASLCASTNCSTFSFDSHITKDLYIIVIISVVAFLIVVFTVFLGVAVIAALCCRAKGSDDEKRFTRKVIISMAVNDLLITLAESIPVIILLITNGNWTLGLYMFKSWLGYSTILSCVSACHIFSLALDKYLAICHPTKYRVLPDKIGYIVIILSWLVPTFVLLISISLPGQVVSDDDKDNDIEKLEIYILKLLFSVHMKLDFTLVFIPLLLSYVLYILVYIEIRKWCKRTTRPTQKNVKHHKSQSMRCLRKAVRAVGQKILLIINFTKSSSDLAGSSAVNPQRASTELRSNNSIRCRQNLKAIRTIASIVVSFTVCWFPCLIIYILSCQGYYITMAIFLTTSWFACLNSTLNLLLCIRVKIVRKSLNKLLCLLP</sequence>
<feature type="transmembrane region" description="Helical" evidence="9">
    <location>
        <begin position="29"/>
        <end position="58"/>
    </location>
</feature>